<comment type="catalytic activity">
    <reaction evidence="1">
        <text>Random endo-hydrolysis of N-acetyl-beta-D-glucosaminide (1-&gt;4)-beta-linkages in chitin and chitodextrins.</text>
        <dbReference type="EC" id="3.2.1.14"/>
    </reaction>
</comment>
<dbReference type="PANTHER" id="PTHR11177">
    <property type="entry name" value="CHITINASE"/>
    <property type="match status" value="1"/>
</dbReference>
<sequence length="456" mass="48235">MSRPSQHHRQRRVTLAAAAVLSLAIAPVAAASPALANPGTATASAATAAANANDSNGKVSVGYFTQWGIYSGFYEKNLVTSGAVKKLTEIDYAFSDIAPDGTCASADSWADWQKPVAAADSVDGTADTGAQAIAGNFNQLRELKKAYPNLKIVMSIGGWSESTNFSAAAATPQSRAKFAQSCIDMYIKGNLPGVAPGAAAGIFDGVAIDWEYPDEVGNGNPHGPQDTHDFTLLLQELRNQLDAAGRAAGRRYLLTADMPAGPENASHIEVGPVSRIVDWMNVMTFDFHGTWETTGPTNFQSNLFPSPFDPAPRATPSDPYPVNGEISTLQVVADYLRQGASPNKIAISVPFYAHGWTGVAPGPNGDGLYQPATGVATDIEYNQVAAEPGTVHHDPITGAAYKYDPASKTFWTYDDPQSIQEKVLFIKALGLRGDMTWSLDGDTADGQLVNAFGFGK</sequence>
<dbReference type="SUPFAM" id="SSF54556">
    <property type="entry name" value="Chitinase insertion domain"/>
    <property type="match status" value="1"/>
</dbReference>
<dbReference type="Gene3D" id="3.20.20.80">
    <property type="entry name" value="Glycosidases"/>
    <property type="match status" value="1"/>
</dbReference>
<dbReference type="RefSeq" id="WP_212011765.1">
    <property type="nucleotide sequence ID" value="NZ_JAAFYZ010000085.1"/>
</dbReference>
<dbReference type="InterPro" id="IPR011583">
    <property type="entry name" value="Chitinase_II/V-like_cat"/>
</dbReference>
<feature type="chain" id="PRO_5046309693" description="chitinase" evidence="4">
    <location>
        <begin position="37"/>
        <end position="456"/>
    </location>
</feature>
<dbReference type="InterPro" id="IPR001223">
    <property type="entry name" value="Glyco_hydro18_cat"/>
</dbReference>
<keyword evidence="3" id="KW-0624">Polysaccharide degradation</keyword>
<keyword evidence="7" id="KW-1185">Reference proteome</keyword>
<gene>
    <name evidence="6" type="ORF">KGQ19_23905</name>
</gene>
<keyword evidence="3" id="KW-0146">Chitin degradation</keyword>
<dbReference type="SUPFAM" id="SSF51445">
    <property type="entry name" value="(Trans)glycosidases"/>
    <property type="match status" value="1"/>
</dbReference>
<dbReference type="Gene3D" id="3.10.50.10">
    <property type="match status" value="1"/>
</dbReference>
<keyword evidence="3" id="KW-0119">Carbohydrate metabolism</keyword>
<organism evidence="6 7">
    <name type="scientific">Catenulispora pinistramenti</name>
    <dbReference type="NCBI Taxonomy" id="2705254"/>
    <lineage>
        <taxon>Bacteria</taxon>
        <taxon>Bacillati</taxon>
        <taxon>Actinomycetota</taxon>
        <taxon>Actinomycetes</taxon>
        <taxon>Catenulisporales</taxon>
        <taxon>Catenulisporaceae</taxon>
        <taxon>Catenulispora</taxon>
    </lineage>
</organism>
<feature type="domain" description="GH18" evidence="5">
    <location>
        <begin position="58"/>
        <end position="456"/>
    </location>
</feature>
<name>A0ABS5KVA3_9ACTN</name>
<dbReference type="EMBL" id="JAAFYZ010000085">
    <property type="protein sequence ID" value="MBS2549915.1"/>
    <property type="molecule type" value="Genomic_DNA"/>
</dbReference>
<dbReference type="InterPro" id="IPR050314">
    <property type="entry name" value="Glycosyl_Hydrlase_18"/>
</dbReference>
<dbReference type="PANTHER" id="PTHR11177:SF317">
    <property type="entry name" value="CHITINASE 12-RELATED"/>
    <property type="match status" value="1"/>
</dbReference>
<keyword evidence="6" id="KW-0378">Hydrolase</keyword>
<evidence type="ECO:0000256" key="2">
    <source>
        <dbReference type="ARBA" id="ARBA00012729"/>
    </source>
</evidence>
<comment type="caution">
    <text evidence="6">The sequence shown here is derived from an EMBL/GenBank/DDBJ whole genome shotgun (WGS) entry which is preliminary data.</text>
</comment>
<protein>
    <recommendedName>
        <fullName evidence="2">chitinase</fullName>
        <ecNumber evidence="2">3.2.1.14</ecNumber>
    </recommendedName>
</protein>
<dbReference type="GO" id="GO:0016787">
    <property type="term" value="F:hydrolase activity"/>
    <property type="evidence" value="ECO:0007669"/>
    <property type="project" value="UniProtKB-KW"/>
</dbReference>
<proteinExistence type="predicted"/>
<dbReference type="Proteomes" id="UP000730482">
    <property type="component" value="Unassembled WGS sequence"/>
</dbReference>
<accession>A0ABS5KVA3</accession>
<feature type="signal peptide" evidence="4">
    <location>
        <begin position="1"/>
        <end position="36"/>
    </location>
</feature>
<dbReference type="CDD" id="cd06548">
    <property type="entry name" value="GH18_chitinase"/>
    <property type="match status" value="1"/>
</dbReference>
<dbReference type="InterPro" id="IPR029070">
    <property type="entry name" value="Chitinase_insertion_sf"/>
</dbReference>
<dbReference type="InterPro" id="IPR006311">
    <property type="entry name" value="TAT_signal"/>
</dbReference>
<dbReference type="SMART" id="SM00636">
    <property type="entry name" value="Glyco_18"/>
    <property type="match status" value="1"/>
</dbReference>
<dbReference type="PROSITE" id="PS51910">
    <property type="entry name" value="GH18_2"/>
    <property type="match status" value="1"/>
</dbReference>
<reference evidence="6 7" key="1">
    <citation type="submission" date="2020-02" db="EMBL/GenBank/DDBJ databases">
        <title>Acidophilic actinobacteria isolated from forest soil.</title>
        <authorList>
            <person name="Golinska P."/>
        </authorList>
    </citation>
    <scope>NUCLEOTIDE SEQUENCE [LARGE SCALE GENOMIC DNA]</scope>
    <source>
        <strain evidence="6 7">NL8</strain>
    </source>
</reference>
<dbReference type="PROSITE" id="PS51318">
    <property type="entry name" value="TAT"/>
    <property type="match status" value="1"/>
</dbReference>
<dbReference type="Pfam" id="PF00704">
    <property type="entry name" value="Glyco_hydro_18"/>
    <property type="match status" value="1"/>
</dbReference>
<dbReference type="InterPro" id="IPR017853">
    <property type="entry name" value="GH"/>
</dbReference>
<evidence type="ECO:0000313" key="6">
    <source>
        <dbReference type="EMBL" id="MBS2549915.1"/>
    </source>
</evidence>
<evidence type="ECO:0000256" key="1">
    <source>
        <dbReference type="ARBA" id="ARBA00000822"/>
    </source>
</evidence>
<dbReference type="EC" id="3.2.1.14" evidence="2"/>
<evidence type="ECO:0000313" key="7">
    <source>
        <dbReference type="Proteomes" id="UP000730482"/>
    </source>
</evidence>
<evidence type="ECO:0000256" key="4">
    <source>
        <dbReference type="SAM" id="SignalP"/>
    </source>
</evidence>
<keyword evidence="4" id="KW-0732">Signal</keyword>
<evidence type="ECO:0000256" key="3">
    <source>
        <dbReference type="ARBA" id="ARBA00023024"/>
    </source>
</evidence>
<evidence type="ECO:0000259" key="5">
    <source>
        <dbReference type="PROSITE" id="PS51910"/>
    </source>
</evidence>